<dbReference type="Gene3D" id="3.40.190.10">
    <property type="entry name" value="Periplasmic binding protein-like II"/>
    <property type="match status" value="1"/>
</dbReference>
<evidence type="ECO:0000256" key="1">
    <source>
        <dbReference type="SAM" id="SignalP"/>
    </source>
</evidence>
<feature type="signal peptide" evidence="1">
    <location>
        <begin position="1"/>
        <end position="22"/>
    </location>
</feature>
<accession>A0A9D1YXV3</accession>
<evidence type="ECO:0000313" key="3">
    <source>
        <dbReference type="EMBL" id="HIY67212.1"/>
    </source>
</evidence>
<sequence>MRTMKKLTAVLAASTLALAGCAASDPLDTDDGDNGGDNPGAITIGSADFAESQILASIYALALTDAGIEVEERSNIGSREVYMLALQDGSIDLVPEYVGALLRYVDTESTETELEDVLPALDEHLPEGIVYLEPSDAANSNALAVTADTADEYGLETFSDVTPHAGEWSIGGPPEWEQRQNGIVGLRDVYGMEFNEFVALDAGGPLSLSALENGQVEVANIFTTNPVLAEGGIVALEDDESLFAVENVTPVGSEEALSQEAIDVLNSISEQLTTEHLIELNQLSDDGAPIEQIARDWIDENLS</sequence>
<organism evidence="3 4">
    <name type="scientific">Candidatus Agrococcus pullicola</name>
    <dbReference type="NCBI Taxonomy" id="2838429"/>
    <lineage>
        <taxon>Bacteria</taxon>
        <taxon>Bacillati</taxon>
        <taxon>Actinomycetota</taxon>
        <taxon>Actinomycetes</taxon>
        <taxon>Micrococcales</taxon>
        <taxon>Microbacteriaceae</taxon>
        <taxon>Agrococcus</taxon>
    </lineage>
</organism>
<feature type="chain" id="PRO_5039051844" evidence="1">
    <location>
        <begin position="23"/>
        <end position="303"/>
    </location>
</feature>
<evidence type="ECO:0000313" key="4">
    <source>
        <dbReference type="Proteomes" id="UP000824005"/>
    </source>
</evidence>
<dbReference type="PROSITE" id="PS51257">
    <property type="entry name" value="PROKAR_LIPOPROTEIN"/>
    <property type="match status" value="1"/>
</dbReference>
<reference evidence="3" key="2">
    <citation type="submission" date="2021-04" db="EMBL/GenBank/DDBJ databases">
        <authorList>
            <person name="Gilroy R."/>
        </authorList>
    </citation>
    <scope>NUCLEOTIDE SEQUENCE</scope>
    <source>
        <strain evidence="3">ChiGjej1B1-98</strain>
    </source>
</reference>
<dbReference type="GO" id="GO:0022857">
    <property type="term" value="F:transmembrane transporter activity"/>
    <property type="evidence" value="ECO:0007669"/>
    <property type="project" value="InterPro"/>
</dbReference>
<keyword evidence="1" id="KW-0732">Signal</keyword>
<dbReference type="Pfam" id="PF04069">
    <property type="entry name" value="OpuAC"/>
    <property type="match status" value="1"/>
</dbReference>
<name>A0A9D1YXV3_9MICO</name>
<dbReference type="CDD" id="cd13606">
    <property type="entry name" value="PBP2_ProX_like"/>
    <property type="match status" value="1"/>
</dbReference>
<proteinExistence type="predicted"/>
<gene>
    <name evidence="3" type="ORF">H9830_13155</name>
</gene>
<dbReference type="AlphaFoldDB" id="A0A9D1YXV3"/>
<dbReference type="EMBL" id="DXDC01000398">
    <property type="protein sequence ID" value="HIY67212.1"/>
    <property type="molecule type" value="Genomic_DNA"/>
</dbReference>
<dbReference type="Proteomes" id="UP000824005">
    <property type="component" value="Unassembled WGS sequence"/>
</dbReference>
<dbReference type="InterPro" id="IPR007210">
    <property type="entry name" value="ABC_Gly_betaine_transp_sub-bd"/>
</dbReference>
<reference evidence="3" key="1">
    <citation type="journal article" date="2021" name="PeerJ">
        <title>Extensive microbial diversity within the chicken gut microbiome revealed by metagenomics and culture.</title>
        <authorList>
            <person name="Gilroy R."/>
            <person name="Ravi A."/>
            <person name="Getino M."/>
            <person name="Pursley I."/>
            <person name="Horton D.L."/>
            <person name="Alikhan N.F."/>
            <person name="Baker D."/>
            <person name="Gharbi K."/>
            <person name="Hall N."/>
            <person name="Watson M."/>
            <person name="Adriaenssens E.M."/>
            <person name="Foster-Nyarko E."/>
            <person name="Jarju S."/>
            <person name="Secka A."/>
            <person name="Antonio M."/>
            <person name="Oren A."/>
            <person name="Chaudhuri R.R."/>
            <person name="La Ragione R."/>
            <person name="Hildebrand F."/>
            <person name="Pallen M.J."/>
        </authorList>
    </citation>
    <scope>NUCLEOTIDE SEQUENCE</scope>
    <source>
        <strain evidence="3">ChiGjej1B1-98</strain>
    </source>
</reference>
<dbReference type="SUPFAM" id="SSF53850">
    <property type="entry name" value="Periplasmic binding protein-like II"/>
    <property type="match status" value="1"/>
</dbReference>
<evidence type="ECO:0000259" key="2">
    <source>
        <dbReference type="Pfam" id="PF04069"/>
    </source>
</evidence>
<dbReference type="Gene3D" id="3.40.190.120">
    <property type="entry name" value="Osmoprotection protein (prox), domain 2"/>
    <property type="match status" value="1"/>
</dbReference>
<feature type="domain" description="ABC-type glycine betaine transport system substrate-binding" evidence="2">
    <location>
        <begin position="41"/>
        <end position="300"/>
    </location>
</feature>
<protein>
    <submittedName>
        <fullName evidence="3">ABC transporter substrate-binding protein</fullName>
    </submittedName>
</protein>
<comment type="caution">
    <text evidence="3">The sequence shown here is derived from an EMBL/GenBank/DDBJ whole genome shotgun (WGS) entry which is preliminary data.</text>
</comment>
<dbReference type="GO" id="GO:0043190">
    <property type="term" value="C:ATP-binding cassette (ABC) transporter complex"/>
    <property type="evidence" value="ECO:0007669"/>
    <property type="project" value="InterPro"/>
</dbReference>